<protein>
    <recommendedName>
        <fullName evidence="1">Anaphase-promoting complex subunit 4-like WD40 domain-containing protein</fullName>
    </recommendedName>
</protein>
<dbReference type="Pfam" id="PF12894">
    <property type="entry name" value="ANAPC4_WD40"/>
    <property type="match status" value="1"/>
</dbReference>
<dbReference type="SUPFAM" id="SSF50998">
    <property type="entry name" value="Quinoprotein alcohol dehydrogenase-like"/>
    <property type="match status" value="1"/>
</dbReference>
<evidence type="ECO:0000313" key="3">
    <source>
        <dbReference type="Proteomes" id="UP000191897"/>
    </source>
</evidence>
<dbReference type="AlphaFoldDB" id="A0A1S7R7Q5"/>
<dbReference type="EMBL" id="FBWC01000022">
    <property type="protein sequence ID" value="CUX47914.1"/>
    <property type="molecule type" value="Genomic_DNA"/>
</dbReference>
<evidence type="ECO:0000259" key="1">
    <source>
        <dbReference type="Pfam" id="PF12894"/>
    </source>
</evidence>
<dbReference type="PANTHER" id="PTHR19879:SF9">
    <property type="entry name" value="TRANSCRIPTION INITIATION FACTOR TFIID SUBUNIT 5"/>
    <property type="match status" value="1"/>
</dbReference>
<accession>A0A1S7R7Q5</accession>
<reference evidence="2 3" key="1">
    <citation type="submission" date="2016-01" db="EMBL/GenBank/DDBJ databases">
        <authorList>
            <person name="Oliw E.H."/>
        </authorList>
    </citation>
    <scope>NUCLEOTIDE SEQUENCE [LARGE SCALE GENOMIC DNA]</scope>
    <source>
        <strain evidence="2 3">Kerr 14</strain>
    </source>
</reference>
<dbReference type="InterPro" id="IPR024977">
    <property type="entry name" value="Apc4-like_WD40_dom"/>
</dbReference>
<evidence type="ECO:0000313" key="2">
    <source>
        <dbReference type="EMBL" id="CUX47914.1"/>
    </source>
</evidence>
<feature type="domain" description="Anaphase-promoting complex subunit 4-like WD40" evidence="1">
    <location>
        <begin position="285"/>
        <end position="350"/>
    </location>
</feature>
<dbReference type="SMART" id="SM00320">
    <property type="entry name" value="WD40"/>
    <property type="match status" value="4"/>
</dbReference>
<name>A0A1S7R7Q5_AGRTU</name>
<sequence>MPAAGVDIVAPSDTDTKDRCPMPTVAPLDIEGHVVSTHFLGDIPLFATAAGTIHRLDGGEKVTQAHDGLLTCIRDTYSATLLSGGEDGRVLRIGHDGSISELANVPRKWVGVVAGGPQKAVAYGVGKSSFVRLSDGTVKEFKEERTVEAIAFAPKGLRIAVARYNGVTLHWVASAGDPVDLEWKGAHTGVTFSPDGKFLVTTMQENALHGWKMEATKGGMEARHMRMTGYPAKVKSVSWSAKGKWLASSGAPAAIVWPFAGKDGPMGKAPEELGSRANIMVTNVAFHPVEDVLAIGFIDGMILGVRLADGKEALLRRPGKGAITAMDWSATGKLLAFASEAGDCGIIDISA</sequence>
<dbReference type="InterPro" id="IPR011047">
    <property type="entry name" value="Quinoprotein_ADH-like_sf"/>
</dbReference>
<dbReference type="PANTHER" id="PTHR19879">
    <property type="entry name" value="TRANSCRIPTION INITIATION FACTOR TFIID"/>
    <property type="match status" value="1"/>
</dbReference>
<dbReference type="Proteomes" id="UP000191897">
    <property type="component" value="Unassembled WGS sequence"/>
</dbReference>
<organism evidence="2 3">
    <name type="scientific">Agrobacterium tumefaciens str. Kerr 14</name>
    <dbReference type="NCBI Taxonomy" id="1183424"/>
    <lineage>
        <taxon>Bacteria</taxon>
        <taxon>Pseudomonadati</taxon>
        <taxon>Pseudomonadota</taxon>
        <taxon>Alphaproteobacteria</taxon>
        <taxon>Hyphomicrobiales</taxon>
        <taxon>Rhizobiaceae</taxon>
        <taxon>Rhizobium/Agrobacterium group</taxon>
        <taxon>Agrobacterium</taxon>
        <taxon>Agrobacterium tumefaciens complex</taxon>
    </lineage>
</organism>
<dbReference type="Pfam" id="PF00400">
    <property type="entry name" value="WD40"/>
    <property type="match status" value="1"/>
</dbReference>
<dbReference type="Gene3D" id="2.130.10.10">
    <property type="entry name" value="YVTN repeat-like/Quinoprotein amine dehydrogenase"/>
    <property type="match status" value="2"/>
</dbReference>
<gene>
    <name evidence="2" type="ORF">AGR4C_Lc120056</name>
</gene>
<dbReference type="InterPro" id="IPR015943">
    <property type="entry name" value="WD40/YVTN_repeat-like_dom_sf"/>
</dbReference>
<dbReference type="InterPro" id="IPR001680">
    <property type="entry name" value="WD40_rpt"/>
</dbReference>
<proteinExistence type="predicted"/>